<feature type="domain" description="RING-type" evidence="7">
    <location>
        <begin position="32"/>
        <end position="72"/>
    </location>
</feature>
<reference evidence="8" key="1">
    <citation type="submission" date="2022-11" db="EMBL/GenBank/DDBJ databases">
        <authorList>
            <person name="Petersen C."/>
        </authorList>
    </citation>
    <scope>NUCLEOTIDE SEQUENCE</scope>
    <source>
        <strain evidence="8">IBT 34128</strain>
    </source>
</reference>
<dbReference type="OrthoDB" id="21204at2759"/>
<organism evidence="8 9">
    <name type="scientific">Penicillium alfredii</name>
    <dbReference type="NCBI Taxonomy" id="1506179"/>
    <lineage>
        <taxon>Eukaryota</taxon>
        <taxon>Fungi</taxon>
        <taxon>Dikarya</taxon>
        <taxon>Ascomycota</taxon>
        <taxon>Pezizomycotina</taxon>
        <taxon>Eurotiomycetes</taxon>
        <taxon>Eurotiomycetidae</taxon>
        <taxon>Eurotiales</taxon>
        <taxon>Aspergillaceae</taxon>
        <taxon>Penicillium</taxon>
    </lineage>
</organism>
<dbReference type="AlphaFoldDB" id="A0A9W9KPY3"/>
<evidence type="ECO:0000256" key="2">
    <source>
        <dbReference type="ARBA" id="ARBA00012483"/>
    </source>
</evidence>
<dbReference type="GO" id="GO:0061630">
    <property type="term" value="F:ubiquitin protein ligase activity"/>
    <property type="evidence" value="ECO:0007669"/>
    <property type="project" value="UniProtKB-EC"/>
</dbReference>
<dbReference type="RefSeq" id="XP_056516092.1">
    <property type="nucleotide sequence ID" value="XM_056651242.1"/>
</dbReference>
<keyword evidence="6" id="KW-0862">Zinc</keyword>
<name>A0A9W9KPY3_9EURO</name>
<dbReference type="PANTHER" id="PTHR46077">
    <property type="entry name" value="E3 UBIQUITIN-PROTEIN LIGASE TOPORS"/>
    <property type="match status" value="1"/>
</dbReference>
<evidence type="ECO:0000313" key="9">
    <source>
        <dbReference type="Proteomes" id="UP001141434"/>
    </source>
</evidence>
<evidence type="ECO:0000256" key="6">
    <source>
        <dbReference type="PROSITE-ProRule" id="PRU00175"/>
    </source>
</evidence>
<comment type="catalytic activity">
    <reaction evidence="1">
        <text>S-ubiquitinyl-[E2 ubiquitin-conjugating enzyme]-L-cysteine + [acceptor protein]-L-lysine = [E2 ubiquitin-conjugating enzyme]-L-cysteine + N(6)-ubiquitinyl-[acceptor protein]-L-lysine.</text>
        <dbReference type="EC" id="2.3.2.27"/>
    </reaction>
</comment>
<protein>
    <recommendedName>
        <fullName evidence="2">RING-type E3 ubiquitin transferase</fullName>
        <ecNumber evidence="2">2.3.2.27</ecNumber>
    </recommendedName>
</protein>
<dbReference type="EMBL" id="JAPMSZ010000001">
    <property type="protein sequence ID" value="KAJ5114899.1"/>
    <property type="molecule type" value="Genomic_DNA"/>
</dbReference>
<dbReference type="Proteomes" id="UP001141434">
    <property type="component" value="Unassembled WGS sequence"/>
</dbReference>
<dbReference type="InterPro" id="IPR013083">
    <property type="entry name" value="Znf_RING/FYVE/PHD"/>
</dbReference>
<dbReference type="Pfam" id="PF13639">
    <property type="entry name" value="zf-RING_2"/>
    <property type="match status" value="1"/>
</dbReference>
<evidence type="ECO:0000256" key="3">
    <source>
        <dbReference type="ARBA" id="ARBA00022679"/>
    </source>
</evidence>
<keyword evidence="4" id="KW-0805">Transcription regulation</keyword>
<dbReference type="GO" id="GO:0000209">
    <property type="term" value="P:protein polyubiquitination"/>
    <property type="evidence" value="ECO:0007669"/>
    <property type="project" value="TreeGrafter"/>
</dbReference>
<gene>
    <name evidence="8" type="ORF">NUU61_000658</name>
</gene>
<evidence type="ECO:0000256" key="4">
    <source>
        <dbReference type="ARBA" id="ARBA00023015"/>
    </source>
</evidence>
<dbReference type="GeneID" id="81390410"/>
<reference evidence="8" key="2">
    <citation type="journal article" date="2023" name="IMA Fungus">
        <title>Comparative genomic study of the Penicillium genus elucidates a diverse pangenome and 15 lateral gene transfer events.</title>
        <authorList>
            <person name="Petersen C."/>
            <person name="Sorensen T."/>
            <person name="Nielsen M.R."/>
            <person name="Sondergaard T.E."/>
            <person name="Sorensen J.L."/>
            <person name="Fitzpatrick D.A."/>
            <person name="Frisvad J.C."/>
            <person name="Nielsen K.L."/>
        </authorList>
    </citation>
    <scope>NUCLEOTIDE SEQUENCE</scope>
    <source>
        <strain evidence="8">IBT 34128</strain>
    </source>
</reference>
<keyword evidence="9" id="KW-1185">Reference proteome</keyword>
<dbReference type="InterPro" id="IPR001841">
    <property type="entry name" value="Znf_RING"/>
</dbReference>
<evidence type="ECO:0000256" key="5">
    <source>
        <dbReference type="ARBA" id="ARBA00023163"/>
    </source>
</evidence>
<accession>A0A9W9KPY3</accession>
<keyword evidence="3" id="KW-0808">Transferase</keyword>
<sequence length="306" mass="35615">MEANVEDLRTKVLQNTLEQISSLAVGGDTECCVICLGALVEQCEVQPCQHNNFDYICLVTWVQEHPTCPLCKSDVREIRYDLSEDGKQGKIYKVPTQSEGPDKSHDQAECLSRSASLFERQSSSDTERSERALRQYEDEAIQRRRFIYRNNLYSLHVGSNWCQPANSRYRELSPKLFMTDPELVARARTWLCRELCVFEFLYTIDDPPQGHYSVRRRRPSRAEFLHEYIIAILKTIDIQHSTGQAEDMIQEFLGRKNTQLFLHELKAWLRSPYRWLGAWDHAIQYSDGNTLPRASQDVAITRELDF</sequence>
<evidence type="ECO:0000313" key="8">
    <source>
        <dbReference type="EMBL" id="KAJ5114899.1"/>
    </source>
</evidence>
<evidence type="ECO:0000256" key="1">
    <source>
        <dbReference type="ARBA" id="ARBA00000900"/>
    </source>
</evidence>
<dbReference type="EC" id="2.3.2.27" evidence="2"/>
<dbReference type="Gene3D" id="3.30.40.10">
    <property type="entry name" value="Zinc/RING finger domain, C3HC4 (zinc finger)"/>
    <property type="match status" value="1"/>
</dbReference>
<keyword evidence="6" id="KW-0863">Zinc-finger</keyword>
<proteinExistence type="predicted"/>
<dbReference type="GO" id="GO:0006513">
    <property type="term" value="P:protein monoubiquitination"/>
    <property type="evidence" value="ECO:0007669"/>
    <property type="project" value="TreeGrafter"/>
</dbReference>
<keyword evidence="6" id="KW-0479">Metal-binding</keyword>
<comment type="caution">
    <text evidence="8">The sequence shown here is derived from an EMBL/GenBank/DDBJ whole genome shotgun (WGS) entry which is preliminary data.</text>
</comment>
<dbReference type="GO" id="GO:0008270">
    <property type="term" value="F:zinc ion binding"/>
    <property type="evidence" value="ECO:0007669"/>
    <property type="project" value="UniProtKB-KW"/>
</dbReference>
<dbReference type="PROSITE" id="PS50089">
    <property type="entry name" value="ZF_RING_2"/>
    <property type="match status" value="1"/>
</dbReference>
<evidence type="ECO:0000259" key="7">
    <source>
        <dbReference type="PROSITE" id="PS50089"/>
    </source>
</evidence>
<dbReference type="PANTHER" id="PTHR46077:SF1">
    <property type="entry name" value="TOP1 BINDING ARGININE_SERINE RICH PROTEIN, E3 UBIQUITIN LIGASE"/>
    <property type="match status" value="1"/>
</dbReference>
<dbReference type="SUPFAM" id="SSF57850">
    <property type="entry name" value="RING/U-box"/>
    <property type="match status" value="1"/>
</dbReference>
<keyword evidence="5" id="KW-0804">Transcription</keyword>